<dbReference type="InterPro" id="IPR049142">
    <property type="entry name" value="MS_channel_1st"/>
</dbReference>
<evidence type="ECO:0000256" key="2">
    <source>
        <dbReference type="ARBA" id="ARBA00008017"/>
    </source>
</evidence>
<dbReference type="STRING" id="667014.Thein_2048"/>
<feature type="transmembrane region" description="Helical" evidence="7">
    <location>
        <begin position="57"/>
        <end position="78"/>
    </location>
</feature>
<dbReference type="InterPro" id="IPR006685">
    <property type="entry name" value="MscS_channel_2nd"/>
</dbReference>
<dbReference type="Pfam" id="PF21088">
    <property type="entry name" value="MS_channel_1st"/>
    <property type="match status" value="1"/>
</dbReference>
<keyword evidence="6 7" id="KW-0472">Membrane</keyword>
<dbReference type="HOGENOM" id="CLU_037945_0_1_0"/>
<keyword evidence="4 7" id="KW-0812">Transmembrane</keyword>
<dbReference type="Gene3D" id="1.10.287.1260">
    <property type="match status" value="1"/>
</dbReference>
<dbReference type="SUPFAM" id="SSF50182">
    <property type="entry name" value="Sm-like ribonucleoproteins"/>
    <property type="match status" value="1"/>
</dbReference>
<feature type="domain" description="Mechanosensitive ion channel MscS C-terminal" evidence="9">
    <location>
        <begin position="257"/>
        <end position="338"/>
    </location>
</feature>
<keyword evidence="12" id="KW-1185">Reference proteome</keyword>
<dbReference type="GO" id="GO:0005886">
    <property type="term" value="C:plasma membrane"/>
    <property type="evidence" value="ECO:0007669"/>
    <property type="project" value="UniProtKB-SubCell"/>
</dbReference>
<dbReference type="Pfam" id="PF21082">
    <property type="entry name" value="MS_channel_3rd"/>
    <property type="match status" value="1"/>
</dbReference>
<keyword evidence="5 7" id="KW-1133">Transmembrane helix</keyword>
<dbReference type="SUPFAM" id="SSF82689">
    <property type="entry name" value="Mechanosensitive channel protein MscS (YggB), C-terminal domain"/>
    <property type="match status" value="1"/>
</dbReference>
<name>F8AD27_THEID</name>
<dbReference type="InterPro" id="IPR045275">
    <property type="entry name" value="MscS_archaea/bacteria_type"/>
</dbReference>
<feature type="transmembrane region" description="Helical" evidence="7">
    <location>
        <begin position="132"/>
        <end position="154"/>
    </location>
</feature>
<feature type="transmembrane region" description="Helical" evidence="7">
    <location>
        <begin position="16"/>
        <end position="36"/>
    </location>
</feature>
<comment type="similarity">
    <text evidence="2">Belongs to the MscS (TC 1.A.23) family.</text>
</comment>
<dbReference type="Gene3D" id="2.30.30.60">
    <property type="match status" value="1"/>
</dbReference>
<evidence type="ECO:0000256" key="3">
    <source>
        <dbReference type="ARBA" id="ARBA00022475"/>
    </source>
</evidence>
<evidence type="ECO:0000256" key="5">
    <source>
        <dbReference type="ARBA" id="ARBA00022989"/>
    </source>
</evidence>
<evidence type="ECO:0000313" key="11">
    <source>
        <dbReference type="EMBL" id="AEH45898.1"/>
    </source>
</evidence>
<proteinExistence type="inferred from homology"/>
<dbReference type="PaxDb" id="667014-Thein_2048"/>
<evidence type="ECO:0000256" key="4">
    <source>
        <dbReference type="ARBA" id="ARBA00022692"/>
    </source>
</evidence>
<dbReference type="eggNOG" id="COG3264">
    <property type="taxonomic scope" value="Bacteria"/>
</dbReference>
<reference evidence="12" key="1">
    <citation type="submission" date="2011-04" db="EMBL/GenBank/DDBJ databases">
        <title>The complete genome of Thermodesulfatator indicus DSM 15286.</title>
        <authorList>
            <person name="Lucas S."/>
            <person name="Copeland A."/>
            <person name="Lapidus A."/>
            <person name="Bruce D."/>
            <person name="Goodwin L."/>
            <person name="Pitluck S."/>
            <person name="Peters L."/>
            <person name="Kyrpides N."/>
            <person name="Mavromatis K."/>
            <person name="Pagani I."/>
            <person name="Ivanova N."/>
            <person name="Saunders L."/>
            <person name="Detter J.C."/>
            <person name="Tapia R."/>
            <person name="Han C."/>
            <person name="Land M."/>
            <person name="Hauser L."/>
            <person name="Markowitz V."/>
            <person name="Cheng J.-F."/>
            <person name="Hugenholtz P."/>
            <person name="Woyke T."/>
            <person name="Wu D."/>
            <person name="Spring S."/>
            <person name="Schroeder M."/>
            <person name="Brambilla E."/>
            <person name="Klenk H.-P."/>
            <person name="Eisen J.A."/>
        </authorList>
    </citation>
    <scope>NUCLEOTIDE SEQUENCE [LARGE SCALE GENOMIC DNA]</scope>
    <source>
        <strain evidence="12">DSM 15286 / JCM 11887 / CIR29812</strain>
    </source>
</reference>
<evidence type="ECO:0000256" key="7">
    <source>
        <dbReference type="SAM" id="Phobius"/>
    </source>
</evidence>
<feature type="domain" description="Mechanosensitive ion channel MscS" evidence="8">
    <location>
        <begin position="181"/>
        <end position="246"/>
    </location>
</feature>
<dbReference type="InParanoid" id="F8AD27"/>
<sequence length="357" mass="40670">MTESLKVWWFKLTSHAWLGPLAIIFTYLVIAKIVDLTFKKVLRRLVKRTSFSTDDELLQFFHWPVVLNVVLLGPLHAIYEINPGGRIEFIATNLIKSIIVLIWMITAFRLVRWITKRKSYFAERFGHLGADMLILLKNVAYVIIFLTGTLVLLSLWQINITPLLASAGIVGVAVALAARETLANFFGGISLFLDRTYKVGDYIILDSGERGEVVDVGIRSTRIRTRDDIIITIPNSIMANSKIINESAPEPRFRLRLPVGVAYGSDLEKVEKVLLDLVKDAPYVEKFPEPRIRYRNFGDSSIDLELLCWVDHPRHKGPATHALIKRIHERFAEEGITIPFPQRDVHLYPAEKADDQN</sequence>
<dbReference type="AlphaFoldDB" id="F8AD27"/>
<evidence type="ECO:0000256" key="1">
    <source>
        <dbReference type="ARBA" id="ARBA00004651"/>
    </source>
</evidence>
<evidence type="ECO:0000259" key="9">
    <source>
        <dbReference type="Pfam" id="PF21082"/>
    </source>
</evidence>
<feature type="domain" description="Mechanosensitive ion channel transmembrane helices 2/3" evidence="10">
    <location>
        <begin position="138"/>
        <end position="178"/>
    </location>
</feature>
<evidence type="ECO:0000259" key="10">
    <source>
        <dbReference type="Pfam" id="PF21088"/>
    </source>
</evidence>
<accession>F8AD27</accession>
<dbReference type="InterPro" id="IPR011066">
    <property type="entry name" value="MscS_channel_C_sf"/>
</dbReference>
<dbReference type="KEGG" id="tid:Thein_2048"/>
<dbReference type="PATRIC" id="fig|667014.3.peg.2106"/>
<dbReference type="InterPro" id="IPR011014">
    <property type="entry name" value="MscS_channel_TM-2"/>
</dbReference>
<reference evidence="11 12" key="2">
    <citation type="journal article" date="2012" name="Stand. Genomic Sci.">
        <title>Complete genome sequence of the thermophilic sulfate-reducing ocean bacterium Thermodesulfatator indicus type strain (CIR29812(T)).</title>
        <authorList>
            <person name="Anderson I."/>
            <person name="Saunders E."/>
            <person name="Lapidus A."/>
            <person name="Nolan M."/>
            <person name="Lucas S."/>
            <person name="Tice H."/>
            <person name="Del Rio T.G."/>
            <person name="Cheng J.F."/>
            <person name="Han C."/>
            <person name="Tapia R."/>
            <person name="Goodwin L.A."/>
            <person name="Pitluck S."/>
            <person name="Liolios K."/>
            <person name="Mavromatis K."/>
            <person name="Pagani I."/>
            <person name="Ivanova N."/>
            <person name="Mikhailova N."/>
            <person name="Pati A."/>
            <person name="Chen A."/>
            <person name="Palaniappan K."/>
            <person name="Land M."/>
            <person name="Hauser L."/>
            <person name="Jeffries C.D."/>
            <person name="Chang Y.J."/>
            <person name="Brambilla E.M."/>
            <person name="Rohde M."/>
            <person name="Spring S."/>
            <person name="Goker M."/>
            <person name="Detter J.C."/>
            <person name="Woyke T."/>
            <person name="Bristow J."/>
            <person name="Eisen J.A."/>
            <person name="Markowitz V."/>
            <person name="Hugenholtz P."/>
            <person name="Kyrpides N.C."/>
            <person name="Klenk H.P."/>
        </authorList>
    </citation>
    <scope>NUCLEOTIDE SEQUENCE [LARGE SCALE GENOMIC DNA]</scope>
    <source>
        <strain evidence="12">DSM 15286 / JCM 11887 / CIR29812</strain>
    </source>
</reference>
<dbReference type="PANTHER" id="PTHR30221">
    <property type="entry name" value="SMALL-CONDUCTANCE MECHANOSENSITIVE CHANNEL"/>
    <property type="match status" value="1"/>
</dbReference>
<dbReference type="Gene3D" id="3.30.70.100">
    <property type="match status" value="1"/>
</dbReference>
<organism evidence="11 12">
    <name type="scientific">Thermodesulfatator indicus (strain DSM 15286 / JCM 11887 / CIR29812)</name>
    <dbReference type="NCBI Taxonomy" id="667014"/>
    <lineage>
        <taxon>Bacteria</taxon>
        <taxon>Pseudomonadati</taxon>
        <taxon>Thermodesulfobacteriota</taxon>
        <taxon>Thermodesulfobacteria</taxon>
        <taxon>Thermodesulfobacteriales</taxon>
        <taxon>Thermodesulfatatoraceae</taxon>
        <taxon>Thermodesulfatator</taxon>
    </lineage>
</organism>
<dbReference type="InterPro" id="IPR010920">
    <property type="entry name" value="LSM_dom_sf"/>
</dbReference>
<evidence type="ECO:0000256" key="6">
    <source>
        <dbReference type="ARBA" id="ARBA00023136"/>
    </source>
</evidence>
<dbReference type="Pfam" id="PF00924">
    <property type="entry name" value="MS_channel_2nd"/>
    <property type="match status" value="1"/>
</dbReference>
<protein>
    <submittedName>
        <fullName evidence="11">MscS Mechanosensitive ion channel</fullName>
    </submittedName>
</protein>
<dbReference type="SUPFAM" id="SSF82861">
    <property type="entry name" value="Mechanosensitive channel protein MscS (YggB), transmembrane region"/>
    <property type="match status" value="1"/>
</dbReference>
<dbReference type="InterPro" id="IPR049278">
    <property type="entry name" value="MS_channel_C"/>
</dbReference>
<comment type="subcellular location">
    <subcellularLocation>
        <location evidence="1">Cell membrane</location>
        <topology evidence="1">Multi-pass membrane protein</topology>
    </subcellularLocation>
</comment>
<dbReference type="Proteomes" id="UP000006793">
    <property type="component" value="Chromosome"/>
</dbReference>
<dbReference type="OrthoDB" id="9775207at2"/>
<dbReference type="GO" id="GO:0008381">
    <property type="term" value="F:mechanosensitive monoatomic ion channel activity"/>
    <property type="evidence" value="ECO:0007669"/>
    <property type="project" value="InterPro"/>
</dbReference>
<gene>
    <name evidence="11" type="ordered locus">Thein_2048</name>
</gene>
<dbReference type="RefSeq" id="WP_013908637.1">
    <property type="nucleotide sequence ID" value="NC_015681.1"/>
</dbReference>
<feature type="transmembrane region" description="Helical" evidence="7">
    <location>
        <begin position="90"/>
        <end position="111"/>
    </location>
</feature>
<dbReference type="InterPro" id="IPR023408">
    <property type="entry name" value="MscS_beta-dom_sf"/>
</dbReference>
<dbReference type="PANTHER" id="PTHR30221:SF1">
    <property type="entry name" value="SMALL-CONDUCTANCE MECHANOSENSITIVE CHANNEL"/>
    <property type="match status" value="1"/>
</dbReference>
<evidence type="ECO:0000259" key="8">
    <source>
        <dbReference type="Pfam" id="PF00924"/>
    </source>
</evidence>
<keyword evidence="3" id="KW-1003">Cell membrane</keyword>
<dbReference type="EMBL" id="CP002683">
    <property type="protein sequence ID" value="AEH45898.1"/>
    <property type="molecule type" value="Genomic_DNA"/>
</dbReference>
<evidence type="ECO:0000313" key="12">
    <source>
        <dbReference type="Proteomes" id="UP000006793"/>
    </source>
</evidence>